<evidence type="ECO:0000313" key="3">
    <source>
        <dbReference type="Proteomes" id="UP000799118"/>
    </source>
</evidence>
<feature type="compositionally biased region" description="Polar residues" evidence="1">
    <location>
        <begin position="316"/>
        <end position="328"/>
    </location>
</feature>
<gene>
    <name evidence="2" type="ORF">BT96DRAFT_464668</name>
</gene>
<proteinExistence type="predicted"/>
<sequence>MVTRLPTHLDTLAFTSFEPSGPSEPASLLKPWRGIFLVSGTRASDISSNVEIRVTGVETSGDIKSHIWPSRIIFSITAPHALPVLFQLKEYIKTRSPPIPVATFLPERLRDPDQNVVNQTHFRSLSRLLWDSQLVAIASLDPPDSLASPPFSYSPQRHGMLIFPAENSTALLIGAIFLEDAFPDFVLPTQASMSMSPYGFDTYTSSGQGSSVPISPTVIDHQRRRASAQSYPSLRTASVHSSHRYNPIAVGGRAITASPQEQHSFSQPPIPTAASMPSQTMPTHFSHDFSPNNLHPGYIPPNNFLPDNVTPGTHPPASSSYSTQSNSPLEHRSAYSQLHGPDTFGHSSSSRHSE</sequence>
<evidence type="ECO:0000313" key="2">
    <source>
        <dbReference type="EMBL" id="KAE9410061.1"/>
    </source>
</evidence>
<accession>A0A6A4IHD5</accession>
<name>A0A6A4IHD5_9AGAR</name>
<feature type="compositionally biased region" description="Polar residues" evidence="1">
    <location>
        <begin position="345"/>
        <end position="354"/>
    </location>
</feature>
<feature type="region of interest" description="Disordered" evidence="1">
    <location>
        <begin position="259"/>
        <end position="354"/>
    </location>
</feature>
<evidence type="ECO:0000256" key="1">
    <source>
        <dbReference type="SAM" id="MobiDB-lite"/>
    </source>
</evidence>
<dbReference type="OrthoDB" id="3244905at2759"/>
<feature type="compositionally biased region" description="Polar residues" evidence="1">
    <location>
        <begin position="275"/>
        <end position="293"/>
    </location>
</feature>
<dbReference type="EMBL" id="ML769386">
    <property type="protein sequence ID" value="KAE9410061.1"/>
    <property type="molecule type" value="Genomic_DNA"/>
</dbReference>
<protein>
    <submittedName>
        <fullName evidence="2">Uncharacterized protein</fullName>
    </submittedName>
</protein>
<organism evidence="2 3">
    <name type="scientific">Gymnopus androsaceus JB14</name>
    <dbReference type="NCBI Taxonomy" id="1447944"/>
    <lineage>
        <taxon>Eukaryota</taxon>
        <taxon>Fungi</taxon>
        <taxon>Dikarya</taxon>
        <taxon>Basidiomycota</taxon>
        <taxon>Agaricomycotina</taxon>
        <taxon>Agaricomycetes</taxon>
        <taxon>Agaricomycetidae</taxon>
        <taxon>Agaricales</taxon>
        <taxon>Marasmiineae</taxon>
        <taxon>Omphalotaceae</taxon>
        <taxon>Gymnopus</taxon>
    </lineage>
</organism>
<keyword evidence="3" id="KW-1185">Reference proteome</keyword>
<dbReference type="Proteomes" id="UP000799118">
    <property type="component" value="Unassembled WGS sequence"/>
</dbReference>
<dbReference type="AlphaFoldDB" id="A0A6A4IHD5"/>
<reference evidence="2" key="1">
    <citation type="journal article" date="2019" name="Environ. Microbiol.">
        <title>Fungal ecological strategies reflected in gene transcription - a case study of two litter decomposers.</title>
        <authorList>
            <person name="Barbi F."/>
            <person name="Kohler A."/>
            <person name="Barry K."/>
            <person name="Baskaran P."/>
            <person name="Daum C."/>
            <person name="Fauchery L."/>
            <person name="Ihrmark K."/>
            <person name="Kuo A."/>
            <person name="LaButti K."/>
            <person name="Lipzen A."/>
            <person name="Morin E."/>
            <person name="Grigoriev I.V."/>
            <person name="Henrissat B."/>
            <person name="Lindahl B."/>
            <person name="Martin F."/>
        </authorList>
    </citation>
    <scope>NUCLEOTIDE SEQUENCE</scope>
    <source>
        <strain evidence="2">JB14</strain>
    </source>
</reference>